<feature type="transmembrane region" description="Helical" evidence="1">
    <location>
        <begin position="24"/>
        <end position="46"/>
    </location>
</feature>
<dbReference type="Proteomes" id="UP000184428">
    <property type="component" value="Unassembled WGS sequence"/>
</dbReference>
<keyword evidence="1" id="KW-0812">Transmembrane</keyword>
<dbReference type="RefSeq" id="WP_072917975.1">
    <property type="nucleotide sequence ID" value="NZ_FRDM01000009.1"/>
</dbReference>
<feature type="transmembrane region" description="Helical" evidence="1">
    <location>
        <begin position="58"/>
        <end position="76"/>
    </location>
</feature>
<name>A0A1M7TVJ6_9ACTN</name>
<sequence length="142" mass="13505">MSTAPPLPATDTHVPGPPASGSSAAVRFVTAFGATLLPLVAAMVALELAGSSSAAGTWPAAGAVVSGWALATAGWLHCRGWAAGAVLAVLAAPAAVLAGAGAAGWLTPAGVVLWGPVSTVLAAALAMAAFPPMTADPTSARA</sequence>
<keyword evidence="1" id="KW-1133">Transmembrane helix</keyword>
<dbReference type="EMBL" id="FRDM01000009">
    <property type="protein sequence ID" value="SHN74741.1"/>
    <property type="molecule type" value="Genomic_DNA"/>
</dbReference>
<evidence type="ECO:0000313" key="3">
    <source>
        <dbReference type="Proteomes" id="UP000184428"/>
    </source>
</evidence>
<evidence type="ECO:0000313" key="2">
    <source>
        <dbReference type="EMBL" id="SHN74741.1"/>
    </source>
</evidence>
<organism evidence="2 3">
    <name type="scientific">Geodermatophilus obscurus</name>
    <dbReference type="NCBI Taxonomy" id="1861"/>
    <lineage>
        <taxon>Bacteria</taxon>
        <taxon>Bacillati</taxon>
        <taxon>Actinomycetota</taxon>
        <taxon>Actinomycetes</taxon>
        <taxon>Geodermatophilales</taxon>
        <taxon>Geodermatophilaceae</taxon>
        <taxon>Geodermatophilus</taxon>
    </lineage>
</organism>
<feature type="transmembrane region" description="Helical" evidence="1">
    <location>
        <begin position="111"/>
        <end position="130"/>
    </location>
</feature>
<accession>A0A1M7TVJ6</accession>
<keyword evidence="1" id="KW-0472">Membrane</keyword>
<dbReference type="AlphaFoldDB" id="A0A1M7TVJ6"/>
<feature type="transmembrane region" description="Helical" evidence="1">
    <location>
        <begin position="82"/>
        <end position="104"/>
    </location>
</feature>
<evidence type="ECO:0000256" key="1">
    <source>
        <dbReference type="SAM" id="Phobius"/>
    </source>
</evidence>
<proteinExistence type="predicted"/>
<reference evidence="2 3" key="1">
    <citation type="submission" date="2016-12" db="EMBL/GenBank/DDBJ databases">
        <authorList>
            <person name="Song W.-J."/>
            <person name="Kurnit D.M."/>
        </authorList>
    </citation>
    <scope>NUCLEOTIDE SEQUENCE [LARGE SCALE GENOMIC DNA]</scope>
    <source>
        <strain evidence="2 3">DSM 43162</strain>
    </source>
</reference>
<protein>
    <submittedName>
        <fullName evidence="2">Uncharacterized protein</fullName>
    </submittedName>
</protein>
<gene>
    <name evidence="2" type="ORF">SAMN05660350_02242</name>
</gene>